<name>A0A1E3VQU3_9HYPH</name>
<feature type="domain" description="Glycosyltransferase 2-like" evidence="1">
    <location>
        <begin position="176"/>
        <end position="321"/>
    </location>
</feature>
<dbReference type="PANTHER" id="PTHR43179:SF7">
    <property type="entry name" value="RHAMNOSYLTRANSFERASE WBBL"/>
    <property type="match status" value="1"/>
</dbReference>
<comment type="caution">
    <text evidence="2">The sequence shown here is derived from an EMBL/GenBank/DDBJ whole genome shotgun (WGS) entry which is preliminary data.</text>
</comment>
<evidence type="ECO:0000259" key="1">
    <source>
        <dbReference type="Pfam" id="PF00535"/>
    </source>
</evidence>
<sequence>MSLYSWLKRRTPSALKAFIRQIIPLRPNPKILPKGATIQSLTLAKTIGELESVEQGRCKGWAVHPSDPNRPVTVDIVVCGIIVATQAAEKKRPDIAKILGSDGRHGFAVKLPPGLDSSPTSDIVARCHETGFPLALTHHNPRELTYKLTDAFDDRIPAGSSLHLYSRRKAPTPTVCIIIINRNGADDLERLFASFSLYNSYRAYEFVVVDHNSHDSSIAVCRKWKRTLNIRVEKRDKNYSFSESNNFAARDSAADLILFLNNDIVFCQDILPSMASYLDDQRIGALGVRLLSPPEELGEFYTKLNWAQYTQHLGIKFSFNRENRPFFYYEVPLNEISAPTAHSACWVPAVTAACMMMRRDDFERAGGYHEGYFYGCEDIDLCLSVFGKTGKKAVCANDIVAVHHKSTTRGKASASERARIAENKGELERRFGKILLGVRHHEWLADNIFFQNDRPKVAFLVARSSSTQQERMQSATLELGQALLSAGCREVAYLEPSNWERHRDADVVISLTPEFDPRQRFSASPYQIMIAWPNSAPDKWLQIPRNAFDDVWCTNNSMADALSHELWCRPPVYQTLDMAGRLKSLGRCLRIAVSTPLVHVKPGAPEALAALLGLEIVDFGHRVRQPADDAIEGCLKYGDDALIDIGAPQLSNEQAKLSAVLLHLYGPHV</sequence>
<dbReference type="AlphaFoldDB" id="A0A1E3VQU3"/>
<dbReference type="Pfam" id="PF00535">
    <property type="entry name" value="Glycos_transf_2"/>
    <property type="match status" value="1"/>
</dbReference>
<organism evidence="2 3">
    <name type="scientific">Methyloceanibacter stevinii</name>
    <dbReference type="NCBI Taxonomy" id="1774970"/>
    <lineage>
        <taxon>Bacteria</taxon>
        <taxon>Pseudomonadati</taxon>
        <taxon>Pseudomonadota</taxon>
        <taxon>Alphaproteobacteria</taxon>
        <taxon>Hyphomicrobiales</taxon>
        <taxon>Hyphomicrobiaceae</taxon>
        <taxon>Methyloceanibacter</taxon>
    </lineage>
</organism>
<dbReference type="InterPro" id="IPR029044">
    <property type="entry name" value="Nucleotide-diphossugar_trans"/>
</dbReference>
<evidence type="ECO:0000313" key="3">
    <source>
        <dbReference type="Proteomes" id="UP000094172"/>
    </source>
</evidence>
<dbReference type="PANTHER" id="PTHR43179">
    <property type="entry name" value="RHAMNOSYLTRANSFERASE WBBL"/>
    <property type="match status" value="1"/>
</dbReference>
<keyword evidence="3" id="KW-1185">Reference proteome</keyword>
<evidence type="ECO:0000313" key="2">
    <source>
        <dbReference type="EMBL" id="ODR95898.1"/>
    </source>
</evidence>
<dbReference type="STRING" id="1774970.AUC70_03305"/>
<dbReference type="Gene3D" id="3.90.550.10">
    <property type="entry name" value="Spore Coat Polysaccharide Biosynthesis Protein SpsA, Chain A"/>
    <property type="match status" value="1"/>
</dbReference>
<dbReference type="RefSeq" id="WP_069444089.1">
    <property type="nucleotide sequence ID" value="NZ_LPWE01000010.1"/>
</dbReference>
<dbReference type="SUPFAM" id="SSF53448">
    <property type="entry name" value="Nucleotide-diphospho-sugar transferases"/>
    <property type="match status" value="1"/>
</dbReference>
<gene>
    <name evidence="2" type="ORF">AUC70_03305</name>
</gene>
<dbReference type="InterPro" id="IPR001173">
    <property type="entry name" value="Glyco_trans_2-like"/>
</dbReference>
<accession>A0A1E3VQU3</accession>
<reference evidence="2 3" key="1">
    <citation type="journal article" date="2016" name="Environ. Microbiol.">
        <title>New Methyloceanibacter diversity from North Sea sediments includes methanotroph containing solely the soluble methane monooxygenase.</title>
        <authorList>
            <person name="Vekeman B."/>
            <person name="Kerckhof F.M."/>
            <person name="Cremers G."/>
            <person name="de Vos P."/>
            <person name="Vandamme P."/>
            <person name="Boon N."/>
            <person name="Op den Camp H.J."/>
            <person name="Heylen K."/>
        </authorList>
    </citation>
    <scope>NUCLEOTIDE SEQUENCE [LARGE SCALE GENOMIC DNA]</scope>
    <source>
        <strain evidence="2 3">R-67176</strain>
    </source>
</reference>
<proteinExistence type="predicted"/>
<dbReference type="EMBL" id="LPWE01000010">
    <property type="protein sequence ID" value="ODR95898.1"/>
    <property type="molecule type" value="Genomic_DNA"/>
</dbReference>
<protein>
    <recommendedName>
        <fullName evidence="1">Glycosyltransferase 2-like domain-containing protein</fullName>
    </recommendedName>
</protein>
<dbReference type="Proteomes" id="UP000094172">
    <property type="component" value="Unassembled WGS sequence"/>
</dbReference>